<feature type="compositionally biased region" description="Polar residues" evidence="4">
    <location>
        <begin position="330"/>
        <end position="345"/>
    </location>
</feature>
<dbReference type="InterPro" id="IPR036779">
    <property type="entry name" value="LysM_dom_sf"/>
</dbReference>
<organism evidence="6 7">
    <name type="scientific">Cylindrodendrum hubeiense</name>
    <dbReference type="NCBI Taxonomy" id="595255"/>
    <lineage>
        <taxon>Eukaryota</taxon>
        <taxon>Fungi</taxon>
        <taxon>Dikarya</taxon>
        <taxon>Ascomycota</taxon>
        <taxon>Pezizomycotina</taxon>
        <taxon>Sordariomycetes</taxon>
        <taxon>Hypocreomycetidae</taxon>
        <taxon>Hypocreales</taxon>
        <taxon>Nectriaceae</taxon>
        <taxon>Cylindrodendrum</taxon>
    </lineage>
</organism>
<evidence type="ECO:0000313" key="7">
    <source>
        <dbReference type="Proteomes" id="UP000722485"/>
    </source>
</evidence>
<dbReference type="OrthoDB" id="5078720at2759"/>
<evidence type="ECO:0000256" key="3">
    <source>
        <dbReference type="ARBA" id="ARBA00044955"/>
    </source>
</evidence>
<evidence type="ECO:0000313" key="6">
    <source>
        <dbReference type="EMBL" id="KAF7555896.1"/>
    </source>
</evidence>
<proteinExistence type="inferred from homology"/>
<reference evidence="6" key="1">
    <citation type="submission" date="2020-03" db="EMBL/GenBank/DDBJ databases">
        <title>Draft Genome Sequence of Cylindrodendrum hubeiense.</title>
        <authorList>
            <person name="Buettner E."/>
            <person name="Kellner H."/>
        </authorList>
    </citation>
    <scope>NUCLEOTIDE SEQUENCE</scope>
    <source>
        <strain evidence="6">IHI 201604</strain>
    </source>
</reference>
<comment type="similarity">
    <text evidence="3">Belongs to the secreted LysM effector family.</text>
</comment>
<accession>A0A9P5HHS6</accession>
<dbReference type="InterPro" id="IPR018392">
    <property type="entry name" value="LysM"/>
</dbReference>
<keyword evidence="7" id="KW-1185">Reference proteome</keyword>
<dbReference type="AlphaFoldDB" id="A0A9P5HHS6"/>
<dbReference type="Proteomes" id="UP000722485">
    <property type="component" value="Unassembled WGS sequence"/>
</dbReference>
<protein>
    <recommendedName>
        <fullName evidence="5">LysM domain-containing protein</fullName>
    </recommendedName>
</protein>
<evidence type="ECO:0000259" key="5">
    <source>
        <dbReference type="PROSITE" id="PS51782"/>
    </source>
</evidence>
<gene>
    <name evidence="6" type="ORF">G7Z17_g1834</name>
</gene>
<dbReference type="PANTHER" id="PTHR34997:SF1">
    <property type="entry name" value="PEPTIDOGLYCAN-BINDING LYSIN DOMAIN"/>
    <property type="match status" value="1"/>
</dbReference>
<keyword evidence="2" id="KW-0843">Virulence</keyword>
<feature type="domain" description="LysM" evidence="5">
    <location>
        <begin position="363"/>
        <end position="398"/>
    </location>
</feature>
<keyword evidence="1" id="KW-0147">Chitin-binding</keyword>
<dbReference type="PANTHER" id="PTHR34997">
    <property type="entry name" value="AM15"/>
    <property type="match status" value="1"/>
</dbReference>
<dbReference type="CDD" id="cd00118">
    <property type="entry name" value="LysM"/>
    <property type="match status" value="1"/>
</dbReference>
<dbReference type="EMBL" id="JAANBB010000016">
    <property type="protein sequence ID" value="KAF7555896.1"/>
    <property type="molecule type" value="Genomic_DNA"/>
</dbReference>
<evidence type="ECO:0000256" key="1">
    <source>
        <dbReference type="ARBA" id="ARBA00022669"/>
    </source>
</evidence>
<evidence type="ECO:0000256" key="2">
    <source>
        <dbReference type="ARBA" id="ARBA00023026"/>
    </source>
</evidence>
<evidence type="ECO:0000256" key="4">
    <source>
        <dbReference type="SAM" id="MobiDB-lite"/>
    </source>
</evidence>
<sequence length="398" mass="44770">MDMLWMMIRDMTVSATNLFWGSLMFKRGDDIRFVIPLTSIEDNLANTTRDRFLIYSNSLDGKEVEILEDLVAGPRKVDFLNQQGVWIWLSTRKYLDRDREVFPIDGEVVLVISYYKSLAHFDFPKAVSRGSLPLPASADQAAHGDVYHLYPADYRQLWGAENADFEDAADADNVEYYMCPDNLVTAHTWETAAYYGATVDVLKCLTADSLEVFGQVNYLWCAFLGCAQELELEQPQCNLLTLKFSISLADFIFLNPAVNENCTNLFAEESYCVEAVNNCVLAAYMYGTDLESLASRNSDLGNVCDPLCEFETEVHYCGSWYLERSDESESSTVNTTELPMSTALSGPTPPVEMYEGQLSSFNKWDGVEEGDSCDSIAADADVSKAQFFAWNPLDRNDL</sequence>
<dbReference type="GO" id="GO:0008061">
    <property type="term" value="F:chitin binding"/>
    <property type="evidence" value="ECO:0007669"/>
    <property type="project" value="UniProtKB-KW"/>
</dbReference>
<comment type="caution">
    <text evidence="6">The sequence shown here is derived from an EMBL/GenBank/DDBJ whole genome shotgun (WGS) entry which is preliminary data.</text>
</comment>
<dbReference type="Gene3D" id="3.10.350.10">
    <property type="entry name" value="LysM domain"/>
    <property type="match status" value="2"/>
</dbReference>
<dbReference type="PROSITE" id="PS51782">
    <property type="entry name" value="LYSM"/>
    <property type="match status" value="1"/>
</dbReference>
<dbReference type="InterPro" id="IPR052210">
    <property type="entry name" value="LysM1-like"/>
</dbReference>
<feature type="region of interest" description="Disordered" evidence="4">
    <location>
        <begin position="328"/>
        <end position="347"/>
    </location>
</feature>
<name>A0A9P5HHS6_9HYPO</name>